<dbReference type="AlphaFoldDB" id="A0A1F7ZSB1"/>
<dbReference type="InterPro" id="IPR050327">
    <property type="entry name" value="Proton-linked_MCT"/>
</dbReference>
<dbReference type="PANTHER" id="PTHR11360">
    <property type="entry name" value="MONOCARBOXYLATE TRANSPORTER"/>
    <property type="match status" value="1"/>
</dbReference>
<dbReference type="PROSITE" id="PS50850">
    <property type="entry name" value="MFS"/>
    <property type="match status" value="1"/>
</dbReference>
<comment type="caution">
    <text evidence="6">The sequence shown here is derived from an EMBL/GenBank/DDBJ whole genome shotgun (WGS) entry which is preliminary data.</text>
</comment>
<dbReference type="SUPFAM" id="SSF103473">
    <property type="entry name" value="MFS general substrate transporter"/>
    <property type="match status" value="1"/>
</dbReference>
<feature type="transmembrane region" description="Helical" evidence="4">
    <location>
        <begin position="234"/>
        <end position="255"/>
    </location>
</feature>
<dbReference type="GeneID" id="34451299"/>
<feature type="transmembrane region" description="Helical" evidence="4">
    <location>
        <begin position="137"/>
        <end position="155"/>
    </location>
</feature>
<dbReference type="InterPro" id="IPR020846">
    <property type="entry name" value="MFS_dom"/>
</dbReference>
<feature type="transmembrane region" description="Helical" evidence="4">
    <location>
        <begin position="361"/>
        <end position="383"/>
    </location>
</feature>
<feature type="transmembrane region" description="Helical" evidence="4">
    <location>
        <begin position="193"/>
        <end position="213"/>
    </location>
</feature>
<evidence type="ECO:0000256" key="2">
    <source>
        <dbReference type="ARBA" id="ARBA00006727"/>
    </source>
</evidence>
<evidence type="ECO:0000256" key="1">
    <source>
        <dbReference type="ARBA" id="ARBA00004141"/>
    </source>
</evidence>
<dbReference type="Proteomes" id="UP000179179">
    <property type="component" value="Unassembled WGS sequence"/>
</dbReference>
<dbReference type="InterPro" id="IPR011701">
    <property type="entry name" value="MFS"/>
</dbReference>
<dbReference type="RefSeq" id="XP_022386067.1">
    <property type="nucleotide sequence ID" value="XM_022535038.1"/>
</dbReference>
<evidence type="ECO:0000256" key="4">
    <source>
        <dbReference type="SAM" id="Phobius"/>
    </source>
</evidence>
<feature type="transmembrane region" description="Helical" evidence="4">
    <location>
        <begin position="33"/>
        <end position="54"/>
    </location>
</feature>
<name>A0A1F7ZSB1_9EURO</name>
<proteinExistence type="inferred from homology"/>
<evidence type="ECO:0000313" key="7">
    <source>
        <dbReference type="Proteomes" id="UP000179179"/>
    </source>
</evidence>
<protein>
    <recommendedName>
        <fullName evidence="5">Major facilitator superfamily (MFS) profile domain-containing protein</fullName>
    </recommendedName>
</protein>
<dbReference type="GO" id="GO:0022857">
    <property type="term" value="F:transmembrane transporter activity"/>
    <property type="evidence" value="ECO:0007669"/>
    <property type="project" value="InterPro"/>
</dbReference>
<dbReference type="EMBL" id="LYCR01000091">
    <property type="protein sequence ID" value="OGM42350.1"/>
    <property type="molecule type" value="Genomic_DNA"/>
</dbReference>
<dbReference type="PANTHER" id="PTHR11360:SF281">
    <property type="entry name" value="ASPYRIDONES EFFLUX PROTEIN APDF-RELATED"/>
    <property type="match status" value="1"/>
</dbReference>
<accession>A0A1F7ZSB1</accession>
<feature type="compositionally biased region" description="Polar residues" evidence="3">
    <location>
        <begin position="1"/>
        <end position="18"/>
    </location>
</feature>
<feature type="transmembrane region" description="Helical" evidence="4">
    <location>
        <begin position="162"/>
        <end position="181"/>
    </location>
</feature>
<keyword evidence="7" id="KW-1185">Reference proteome</keyword>
<evidence type="ECO:0000256" key="3">
    <source>
        <dbReference type="SAM" id="MobiDB-lite"/>
    </source>
</evidence>
<feature type="transmembrane region" description="Helical" evidence="4">
    <location>
        <begin position="395"/>
        <end position="414"/>
    </location>
</feature>
<evidence type="ECO:0000313" key="6">
    <source>
        <dbReference type="EMBL" id="OGM42350.1"/>
    </source>
</evidence>
<feature type="transmembrane region" description="Helical" evidence="4">
    <location>
        <begin position="103"/>
        <end position="125"/>
    </location>
</feature>
<feature type="transmembrane region" description="Helical" evidence="4">
    <location>
        <begin position="270"/>
        <end position="289"/>
    </location>
</feature>
<feature type="region of interest" description="Disordered" evidence="3">
    <location>
        <begin position="1"/>
        <end position="21"/>
    </location>
</feature>
<evidence type="ECO:0000259" key="5">
    <source>
        <dbReference type="PROSITE" id="PS50850"/>
    </source>
</evidence>
<keyword evidence="4" id="KW-0812">Transmembrane</keyword>
<organism evidence="6 7">
    <name type="scientific">Aspergillus bombycis</name>
    <dbReference type="NCBI Taxonomy" id="109264"/>
    <lineage>
        <taxon>Eukaryota</taxon>
        <taxon>Fungi</taxon>
        <taxon>Dikarya</taxon>
        <taxon>Ascomycota</taxon>
        <taxon>Pezizomycotina</taxon>
        <taxon>Eurotiomycetes</taxon>
        <taxon>Eurotiomycetidae</taxon>
        <taxon>Eurotiales</taxon>
        <taxon>Aspergillaceae</taxon>
        <taxon>Aspergillus</taxon>
    </lineage>
</organism>
<dbReference type="InterPro" id="IPR036259">
    <property type="entry name" value="MFS_trans_sf"/>
</dbReference>
<dbReference type="OrthoDB" id="6499973at2759"/>
<feature type="transmembrane region" description="Helical" evidence="4">
    <location>
        <begin position="74"/>
        <end position="96"/>
    </location>
</feature>
<gene>
    <name evidence="6" type="ORF">ABOM_007909</name>
</gene>
<feature type="domain" description="Major facilitator superfamily (MFS) profile" evidence="5">
    <location>
        <begin position="234"/>
        <end position="423"/>
    </location>
</feature>
<keyword evidence="4" id="KW-1133">Transmembrane helix</keyword>
<dbReference type="Gene3D" id="1.20.1250.20">
    <property type="entry name" value="MFS general substrate transporter like domains"/>
    <property type="match status" value="2"/>
</dbReference>
<keyword evidence="4" id="KW-0472">Membrane</keyword>
<sequence length="423" mass="45420">MSDNPSDQQDAKLTSSMPPTVWKPEFPDGGSRAWSVAAGAAGLMFCAFGYVNSFGVYQEYYLLNQLSTRPPDDISWIGSLQVFFLFSGTLIGGPLFDRYGSVVLWPSALLFVFSVMMTSLCKEYYQFLLAQGILEGITSGMIMAPGLAAVSHYFFHNRGAALGLAVGGSSLGGVIFPIALTKMLNQPSLGFGWSVRICAFLMLGILLPSCVAVRPRLPPRKKAIVLWSAFRSPLFLSTVLSNFFLVMGLFIPMFYLPTYAKHAHGMPQQLSLYLVAMLNGGSFFGRIILGMAADRVLGRLNVLGISSLATGIMCFCWPRAQSVGAIIVFSTIYGFTSGAVVSMLSACFAQIPKDPGDIGTYIGMGMFCVAFGALIGTPISGVLVSRSGGFETASIFSGVMTTVGSFMVLFVKVLSGKGMWSKY</sequence>
<reference evidence="6 7" key="1">
    <citation type="journal article" date="2016" name="Genome Biol. Evol.">
        <title>Draft genome sequence of an aflatoxigenic Aspergillus species, A. bombycis.</title>
        <authorList>
            <person name="Moore G.G."/>
            <person name="Mack B.M."/>
            <person name="Beltz S.B."/>
            <person name="Gilbert M.K."/>
        </authorList>
    </citation>
    <scope>NUCLEOTIDE SEQUENCE [LARGE SCALE GENOMIC DNA]</scope>
    <source>
        <strain evidence="7">NRRL 26010</strain>
    </source>
</reference>
<dbReference type="Pfam" id="PF07690">
    <property type="entry name" value="MFS_1"/>
    <property type="match status" value="1"/>
</dbReference>
<dbReference type="GO" id="GO:0016020">
    <property type="term" value="C:membrane"/>
    <property type="evidence" value="ECO:0007669"/>
    <property type="project" value="UniProtKB-SubCell"/>
</dbReference>
<comment type="similarity">
    <text evidence="2">Belongs to the major facilitator superfamily. Monocarboxylate porter (TC 2.A.1.13) family.</text>
</comment>
<comment type="subcellular location">
    <subcellularLocation>
        <location evidence="1">Membrane</location>
        <topology evidence="1">Multi-pass membrane protein</topology>
    </subcellularLocation>
</comment>
<dbReference type="CDD" id="cd17352">
    <property type="entry name" value="MFS_MCT_SLC16"/>
    <property type="match status" value="1"/>
</dbReference>
<feature type="transmembrane region" description="Helical" evidence="4">
    <location>
        <begin position="301"/>
        <end position="320"/>
    </location>
</feature>
<feature type="transmembrane region" description="Helical" evidence="4">
    <location>
        <begin position="326"/>
        <end position="349"/>
    </location>
</feature>